<accession>A0AA40DKE3</accession>
<proteinExistence type="predicted"/>
<dbReference type="GeneID" id="85331388"/>
<keyword evidence="2" id="KW-1185">Reference proteome</keyword>
<dbReference type="Proteomes" id="UP001172101">
    <property type="component" value="Unassembled WGS sequence"/>
</dbReference>
<reference evidence="1" key="1">
    <citation type="submission" date="2023-06" db="EMBL/GenBank/DDBJ databases">
        <title>Genome-scale phylogeny and comparative genomics of the fungal order Sordariales.</title>
        <authorList>
            <consortium name="Lawrence Berkeley National Laboratory"/>
            <person name="Hensen N."/>
            <person name="Bonometti L."/>
            <person name="Westerberg I."/>
            <person name="Brannstrom I.O."/>
            <person name="Guillou S."/>
            <person name="Cros-Aarteil S."/>
            <person name="Calhoun S."/>
            <person name="Haridas S."/>
            <person name="Kuo A."/>
            <person name="Mondo S."/>
            <person name="Pangilinan J."/>
            <person name="Riley R."/>
            <person name="LaButti K."/>
            <person name="Andreopoulos B."/>
            <person name="Lipzen A."/>
            <person name="Chen C."/>
            <person name="Yanf M."/>
            <person name="Daum C."/>
            <person name="Ng V."/>
            <person name="Clum A."/>
            <person name="Steindorff A."/>
            <person name="Ohm R."/>
            <person name="Martin F."/>
            <person name="Silar P."/>
            <person name="Natvig D."/>
            <person name="Lalanne C."/>
            <person name="Gautier V."/>
            <person name="Ament-velasquez S.L."/>
            <person name="Kruys A."/>
            <person name="Hutchinson M.I."/>
            <person name="Powell A.J."/>
            <person name="Barry K."/>
            <person name="Miller A.N."/>
            <person name="Grigoriev I.V."/>
            <person name="Debuchy R."/>
            <person name="Gladieux P."/>
            <person name="Thoren M.H."/>
            <person name="Johannesson H."/>
        </authorList>
    </citation>
    <scope>NUCLEOTIDE SEQUENCE</scope>
    <source>
        <strain evidence="1">SMH2392-1A</strain>
    </source>
</reference>
<comment type="caution">
    <text evidence="1">The sequence shown here is derived from an EMBL/GenBank/DDBJ whole genome shotgun (WGS) entry which is preliminary data.</text>
</comment>
<dbReference type="AlphaFoldDB" id="A0AA40DKE3"/>
<evidence type="ECO:0000313" key="1">
    <source>
        <dbReference type="EMBL" id="KAK0704047.1"/>
    </source>
</evidence>
<organism evidence="1 2">
    <name type="scientific">Lasiosphaeria miniovina</name>
    <dbReference type="NCBI Taxonomy" id="1954250"/>
    <lineage>
        <taxon>Eukaryota</taxon>
        <taxon>Fungi</taxon>
        <taxon>Dikarya</taxon>
        <taxon>Ascomycota</taxon>
        <taxon>Pezizomycotina</taxon>
        <taxon>Sordariomycetes</taxon>
        <taxon>Sordariomycetidae</taxon>
        <taxon>Sordariales</taxon>
        <taxon>Lasiosphaeriaceae</taxon>
        <taxon>Lasiosphaeria</taxon>
    </lineage>
</organism>
<protein>
    <submittedName>
        <fullName evidence="1">Uncharacterized protein</fullName>
    </submittedName>
</protein>
<gene>
    <name evidence="1" type="ORF">B0T26DRAFT_876873</name>
</gene>
<evidence type="ECO:0000313" key="2">
    <source>
        <dbReference type="Proteomes" id="UP001172101"/>
    </source>
</evidence>
<dbReference type="RefSeq" id="XP_060290906.1">
    <property type="nucleotide sequence ID" value="XM_060448118.1"/>
</dbReference>
<sequence>MSTIYRNVSTIYRNALLTIAVVDNVSADEVLQQPLIPVNLDLREQENRTYLCASRKSDYRAQGDLDTRGWTLQERSLCRRVPGDWTQDEDEDEDEDEGEGWDWVDDFAATKCLLMFQSERPTGSGTQYCMVLRPTGRGANEYVRLGLCEFKWKSGASLEPLHVCLESKETCPDLTAHRGDCMGDYETVLIV</sequence>
<dbReference type="EMBL" id="JAUIRO010000008">
    <property type="protein sequence ID" value="KAK0704047.1"/>
    <property type="molecule type" value="Genomic_DNA"/>
</dbReference>
<name>A0AA40DKE3_9PEZI</name>